<keyword evidence="1" id="KW-1133">Transmembrane helix</keyword>
<gene>
    <name evidence="2" type="ORF">ACFOGP_16395</name>
</gene>
<keyword evidence="1" id="KW-0472">Membrane</keyword>
<protein>
    <submittedName>
        <fullName evidence="2">Sulfatase</fullName>
    </submittedName>
</protein>
<accession>A0ABV7GRP5</accession>
<dbReference type="EMBL" id="JBHRTB010000010">
    <property type="protein sequence ID" value="MFC3144304.1"/>
    <property type="molecule type" value="Genomic_DNA"/>
</dbReference>
<organism evidence="2 3">
    <name type="scientific">Psychromarinibacter halotolerans</name>
    <dbReference type="NCBI Taxonomy" id="1775175"/>
    <lineage>
        <taxon>Bacteria</taxon>
        <taxon>Pseudomonadati</taxon>
        <taxon>Pseudomonadota</taxon>
        <taxon>Alphaproteobacteria</taxon>
        <taxon>Rhodobacterales</taxon>
        <taxon>Paracoccaceae</taxon>
        <taxon>Psychromarinibacter</taxon>
    </lineage>
</organism>
<name>A0ABV7GRP5_9RHOB</name>
<dbReference type="Gene3D" id="3.40.720.10">
    <property type="entry name" value="Alkaline Phosphatase, subunit A"/>
    <property type="match status" value="1"/>
</dbReference>
<comment type="caution">
    <text evidence="2">The sequence shown here is derived from an EMBL/GenBank/DDBJ whole genome shotgun (WGS) entry which is preliminary data.</text>
</comment>
<dbReference type="Proteomes" id="UP001595632">
    <property type="component" value="Unassembled WGS sequence"/>
</dbReference>
<feature type="transmembrane region" description="Helical" evidence="1">
    <location>
        <begin position="152"/>
        <end position="173"/>
    </location>
</feature>
<proteinExistence type="predicted"/>
<feature type="transmembrane region" description="Helical" evidence="1">
    <location>
        <begin position="35"/>
        <end position="54"/>
    </location>
</feature>
<keyword evidence="1" id="KW-0812">Transmembrane</keyword>
<dbReference type="RefSeq" id="WP_275634691.1">
    <property type="nucleotide sequence ID" value="NZ_JARGYD010000011.1"/>
</dbReference>
<sequence length="544" mass="59146">MTLRLRRWLLLILSAAFLHLLLIMPNHPRAVTWQALQMVPLELPVLLLGMLALATRSRLAGWVCAGLLLAVTLLKLADLSVYTAYGRGFDPLADMHLLPAAGMLLTGSIGILGTVAVVAVVGLVLAGMLFLTCGALRLWGRAGQRLPRAVRIGAGTVAMVFAALCATEIRTALNGWKGWQPPGSAFTARLAAENIRDFERSRAAQAEFRRAAAEDPWRDRDGLFARLDGRSVVIVFVESYGRTAFVNPLYAERHERTLSAGQDALADAGLAARSGWLRSPVQGGQSWLAHATLASGVEVSDQRRYRALLASERQTLFMMAIRARYETATVAPAIVLDWPEGPAMGFQRIWAAADLGYAGLPFNWVTMPDQYTLAAYDREVTSDGPLLAEIALISSHAPWTPVPEMLPWDAVGDGSVFNDQASAGPTPREVWSNRDSIRDHFGRTIDYAMQAVLSWAALPRDEAPLIILLGDHQPVEFVAQGGGKDVPVHLIGPPDALRLFDDWDWTDGMIPDPDLPTWPMSAFRDRFLDATSATGDAATQADGS</sequence>
<reference evidence="3" key="1">
    <citation type="journal article" date="2019" name="Int. J. Syst. Evol. Microbiol.">
        <title>The Global Catalogue of Microorganisms (GCM) 10K type strain sequencing project: providing services to taxonomists for standard genome sequencing and annotation.</title>
        <authorList>
            <consortium name="The Broad Institute Genomics Platform"/>
            <consortium name="The Broad Institute Genome Sequencing Center for Infectious Disease"/>
            <person name="Wu L."/>
            <person name="Ma J."/>
        </authorList>
    </citation>
    <scope>NUCLEOTIDE SEQUENCE [LARGE SCALE GENOMIC DNA]</scope>
    <source>
        <strain evidence="3">KCTC 52366</strain>
    </source>
</reference>
<evidence type="ECO:0000256" key="1">
    <source>
        <dbReference type="SAM" id="Phobius"/>
    </source>
</evidence>
<evidence type="ECO:0000313" key="3">
    <source>
        <dbReference type="Proteomes" id="UP001595632"/>
    </source>
</evidence>
<keyword evidence="3" id="KW-1185">Reference proteome</keyword>
<dbReference type="InterPro" id="IPR017850">
    <property type="entry name" value="Alkaline_phosphatase_core_sf"/>
</dbReference>
<feature type="transmembrane region" description="Helical" evidence="1">
    <location>
        <begin position="61"/>
        <end position="85"/>
    </location>
</feature>
<evidence type="ECO:0000313" key="2">
    <source>
        <dbReference type="EMBL" id="MFC3144304.1"/>
    </source>
</evidence>
<feature type="transmembrane region" description="Helical" evidence="1">
    <location>
        <begin position="105"/>
        <end position="131"/>
    </location>
</feature>